<proteinExistence type="inferred from homology"/>
<dbReference type="RefSeq" id="WP_338291711.1">
    <property type="nucleotide sequence ID" value="NZ_AP027272.1"/>
</dbReference>
<feature type="transmembrane region" description="Helical" evidence="9">
    <location>
        <begin position="27"/>
        <end position="49"/>
    </location>
</feature>
<dbReference type="InterPro" id="IPR050366">
    <property type="entry name" value="BP-dependent_transpt_permease"/>
</dbReference>
<keyword evidence="2 9" id="KW-0813">Transport</keyword>
<feature type="domain" description="ABC transmembrane type-1" evidence="10">
    <location>
        <begin position="95"/>
        <end position="284"/>
    </location>
</feature>
<keyword evidence="7 9" id="KW-0472">Membrane</keyword>
<sequence length="297" mass="32121">MLKSSLYQEEQFPSPLRQTWYEFRKSHVAFIGLCVLACITLFILFGPLITPYTPLEQNTDALLVPPAWDGNGGITHVLGTDGLGRDVLTRVIYGSRVTFGISVFLVLIAMIIGVAIGAFAGMNSGMRSSILNHLLDSMMAIPTLLIAIIIVAILGPGLVNSMWAITLALIPQFIHYTRDFVRVEINKEYVIAARLDGASPFRIFLFSLLPNMVEMLVVQGTLALSIAILDISALGFLNLGVQAPDAELGAMLSEGLDIAYIAPWCIAAPGAAIFIAIISINVVGDGLRSALRNRLKH</sequence>
<dbReference type="SUPFAM" id="SSF161098">
    <property type="entry name" value="MetI-like"/>
    <property type="match status" value="1"/>
</dbReference>
<keyword evidence="6 9" id="KW-1133">Transmembrane helix</keyword>
<evidence type="ECO:0000313" key="12">
    <source>
        <dbReference type="Proteomes" id="UP001333710"/>
    </source>
</evidence>
<organism evidence="11 12">
    <name type="scientific">Planctobacterium marinum</name>
    <dbReference type="NCBI Taxonomy" id="1631968"/>
    <lineage>
        <taxon>Bacteria</taxon>
        <taxon>Pseudomonadati</taxon>
        <taxon>Pseudomonadota</taxon>
        <taxon>Gammaproteobacteria</taxon>
        <taxon>Alteromonadales</taxon>
        <taxon>Alteromonadaceae</taxon>
        <taxon>Planctobacterium</taxon>
    </lineage>
</organism>
<dbReference type="PROSITE" id="PS50928">
    <property type="entry name" value="ABC_TM1"/>
    <property type="match status" value="1"/>
</dbReference>
<keyword evidence="5 9" id="KW-0812">Transmembrane</keyword>
<dbReference type="InterPro" id="IPR000515">
    <property type="entry name" value="MetI-like"/>
</dbReference>
<dbReference type="Pfam" id="PF00528">
    <property type="entry name" value="BPD_transp_1"/>
    <property type="match status" value="1"/>
</dbReference>
<dbReference type="KEGG" id="pmaw:MACH26_12410"/>
<evidence type="ECO:0000256" key="6">
    <source>
        <dbReference type="ARBA" id="ARBA00022989"/>
    </source>
</evidence>
<keyword evidence="4" id="KW-0997">Cell inner membrane</keyword>
<evidence type="ECO:0000259" key="10">
    <source>
        <dbReference type="PROSITE" id="PS50928"/>
    </source>
</evidence>
<dbReference type="PANTHER" id="PTHR43386:SF5">
    <property type="entry name" value="PUTRESCINE EXPORT SYSTEM PERMEASE PROTEIN SAPC"/>
    <property type="match status" value="1"/>
</dbReference>
<evidence type="ECO:0000256" key="3">
    <source>
        <dbReference type="ARBA" id="ARBA00022475"/>
    </source>
</evidence>
<dbReference type="CDD" id="cd06261">
    <property type="entry name" value="TM_PBP2"/>
    <property type="match status" value="1"/>
</dbReference>
<dbReference type="GO" id="GO:0055085">
    <property type="term" value="P:transmembrane transport"/>
    <property type="evidence" value="ECO:0007669"/>
    <property type="project" value="InterPro"/>
</dbReference>
<comment type="similarity">
    <text evidence="8">Belongs to the binding-protein-dependent transport system permease family. OppBC subfamily.</text>
</comment>
<evidence type="ECO:0000256" key="1">
    <source>
        <dbReference type="ARBA" id="ARBA00004429"/>
    </source>
</evidence>
<keyword evidence="3" id="KW-1003">Cell membrane</keyword>
<dbReference type="PANTHER" id="PTHR43386">
    <property type="entry name" value="OLIGOPEPTIDE TRANSPORT SYSTEM PERMEASE PROTEIN APPC"/>
    <property type="match status" value="1"/>
</dbReference>
<dbReference type="Proteomes" id="UP001333710">
    <property type="component" value="Chromosome"/>
</dbReference>
<feature type="transmembrane region" description="Helical" evidence="9">
    <location>
        <begin position="99"/>
        <end position="122"/>
    </location>
</feature>
<evidence type="ECO:0000256" key="7">
    <source>
        <dbReference type="ARBA" id="ARBA00023136"/>
    </source>
</evidence>
<dbReference type="AlphaFoldDB" id="A0AA48KTS7"/>
<dbReference type="GO" id="GO:0005886">
    <property type="term" value="C:plasma membrane"/>
    <property type="evidence" value="ECO:0007669"/>
    <property type="project" value="UniProtKB-SubCell"/>
</dbReference>
<evidence type="ECO:0000256" key="9">
    <source>
        <dbReference type="RuleBase" id="RU363032"/>
    </source>
</evidence>
<accession>A0AA48KTS7</accession>
<reference evidence="11" key="1">
    <citation type="submission" date="2023-01" db="EMBL/GenBank/DDBJ databases">
        <title>Complete genome sequence of Planctobacterium marinum strain Dej080120_11.</title>
        <authorList>
            <person name="Ueki S."/>
            <person name="Maruyama F."/>
        </authorList>
    </citation>
    <scope>NUCLEOTIDE SEQUENCE</scope>
    <source>
        <strain evidence="11">Dej080120_11</strain>
    </source>
</reference>
<evidence type="ECO:0000256" key="5">
    <source>
        <dbReference type="ARBA" id="ARBA00022692"/>
    </source>
</evidence>
<evidence type="ECO:0000313" key="11">
    <source>
        <dbReference type="EMBL" id="BDX05720.1"/>
    </source>
</evidence>
<dbReference type="InterPro" id="IPR035906">
    <property type="entry name" value="MetI-like_sf"/>
</dbReference>
<feature type="transmembrane region" description="Helical" evidence="9">
    <location>
        <begin position="261"/>
        <end position="284"/>
    </location>
</feature>
<protein>
    <submittedName>
        <fullName evidence="11">Antimicrobial peptide ABC transporter permease SapC</fullName>
    </submittedName>
</protein>
<dbReference type="Gene3D" id="1.10.3720.10">
    <property type="entry name" value="MetI-like"/>
    <property type="match status" value="1"/>
</dbReference>
<evidence type="ECO:0000256" key="8">
    <source>
        <dbReference type="ARBA" id="ARBA00024202"/>
    </source>
</evidence>
<comment type="subcellular location">
    <subcellularLocation>
        <location evidence="1">Cell inner membrane</location>
        <topology evidence="1">Multi-pass membrane protein</topology>
    </subcellularLocation>
    <subcellularLocation>
        <location evidence="9">Cell membrane</location>
        <topology evidence="9">Multi-pass membrane protein</topology>
    </subcellularLocation>
</comment>
<dbReference type="EMBL" id="AP027272">
    <property type="protein sequence ID" value="BDX05720.1"/>
    <property type="molecule type" value="Genomic_DNA"/>
</dbReference>
<dbReference type="InterPro" id="IPR025966">
    <property type="entry name" value="OppC_N"/>
</dbReference>
<evidence type="ECO:0000256" key="2">
    <source>
        <dbReference type="ARBA" id="ARBA00022448"/>
    </source>
</evidence>
<evidence type="ECO:0000256" key="4">
    <source>
        <dbReference type="ARBA" id="ARBA00022519"/>
    </source>
</evidence>
<name>A0AA48KTS7_9ALTE</name>
<gene>
    <name evidence="11" type="primary">sapC</name>
    <name evidence="11" type="ORF">MACH26_12410</name>
</gene>
<keyword evidence="12" id="KW-1185">Reference proteome</keyword>
<feature type="transmembrane region" description="Helical" evidence="9">
    <location>
        <begin position="216"/>
        <end position="241"/>
    </location>
</feature>
<dbReference type="Pfam" id="PF12911">
    <property type="entry name" value="OppC_N"/>
    <property type="match status" value="1"/>
</dbReference>
<feature type="transmembrane region" description="Helical" evidence="9">
    <location>
        <begin position="134"/>
        <end position="155"/>
    </location>
</feature>